<dbReference type="STRING" id="298654.FraEuI1c_5577"/>
<dbReference type="InterPro" id="IPR006001">
    <property type="entry name" value="Therm_gnt_kin"/>
</dbReference>
<organism evidence="11 12">
    <name type="scientific">Pseudofrankia inefficax (strain DSM 45817 / CECT 9037 / DDB 130130 / EuI1c)</name>
    <name type="common">Frankia inefficax</name>
    <dbReference type="NCBI Taxonomy" id="298654"/>
    <lineage>
        <taxon>Bacteria</taxon>
        <taxon>Bacillati</taxon>
        <taxon>Actinomycetota</taxon>
        <taxon>Actinomycetes</taxon>
        <taxon>Frankiales</taxon>
        <taxon>Frankiaceae</taxon>
        <taxon>Pseudofrankia</taxon>
    </lineage>
</organism>
<dbReference type="Gene3D" id="3.40.50.300">
    <property type="entry name" value="P-loop containing nucleotide triphosphate hydrolases"/>
    <property type="match status" value="1"/>
</dbReference>
<evidence type="ECO:0000313" key="12">
    <source>
        <dbReference type="Proteomes" id="UP000002484"/>
    </source>
</evidence>
<evidence type="ECO:0000256" key="9">
    <source>
        <dbReference type="ARBA" id="ARBA00048090"/>
    </source>
</evidence>
<dbReference type="EC" id="2.7.1.12" evidence="3 10"/>
<keyword evidence="5 10" id="KW-0547">Nucleotide-binding</keyword>
<comment type="catalytic activity">
    <reaction evidence="9 10">
        <text>D-gluconate + ATP = 6-phospho-D-gluconate + ADP + H(+)</text>
        <dbReference type="Rhea" id="RHEA:19433"/>
        <dbReference type="ChEBI" id="CHEBI:15378"/>
        <dbReference type="ChEBI" id="CHEBI:18391"/>
        <dbReference type="ChEBI" id="CHEBI:30616"/>
        <dbReference type="ChEBI" id="CHEBI:58759"/>
        <dbReference type="ChEBI" id="CHEBI:456216"/>
        <dbReference type="EC" id="2.7.1.12"/>
    </reaction>
</comment>
<dbReference type="eggNOG" id="COG3265">
    <property type="taxonomic scope" value="Bacteria"/>
</dbReference>
<dbReference type="PANTHER" id="PTHR43442:SF3">
    <property type="entry name" value="GLUCONOKINASE-RELATED"/>
    <property type="match status" value="1"/>
</dbReference>
<dbReference type="HOGENOM" id="CLU_077168_4_1_11"/>
<evidence type="ECO:0000256" key="5">
    <source>
        <dbReference type="ARBA" id="ARBA00022741"/>
    </source>
</evidence>
<dbReference type="InterPro" id="IPR027417">
    <property type="entry name" value="P-loop_NTPase"/>
</dbReference>
<sequence length="207" mass="21998">MSDHVTGRSRETERLPVLVLMGVSGCGKSTVAAMLSGRLGWPFAEGDDLHPRANVEKMAAGHPLTDLDRWPWLLRVRGWIHDRIEAGEPGVITCSALRRSYRDVLRGRAVDGSGPAAAADVAAGAGSGAELFVYLRGSRAVIGQRLAARHGHFMPPGLLDSQFATLEEPGPDENRLTVDIGPEPAEVVQTVVDKLGLAGPRQAAGAR</sequence>
<evidence type="ECO:0000256" key="6">
    <source>
        <dbReference type="ARBA" id="ARBA00022777"/>
    </source>
</evidence>
<evidence type="ECO:0000256" key="8">
    <source>
        <dbReference type="ARBA" id="ARBA00023064"/>
    </source>
</evidence>
<dbReference type="NCBIfam" id="TIGR01313">
    <property type="entry name" value="therm_gnt_kin"/>
    <property type="match status" value="1"/>
</dbReference>
<dbReference type="GO" id="GO:0019521">
    <property type="term" value="P:D-gluconate metabolic process"/>
    <property type="evidence" value="ECO:0007669"/>
    <property type="project" value="UniProtKB-KW"/>
</dbReference>
<evidence type="ECO:0000256" key="2">
    <source>
        <dbReference type="ARBA" id="ARBA00008420"/>
    </source>
</evidence>
<evidence type="ECO:0000256" key="4">
    <source>
        <dbReference type="ARBA" id="ARBA00022679"/>
    </source>
</evidence>
<reference evidence="11 12" key="1">
    <citation type="submission" date="2010-10" db="EMBL/GenBank/DDBJ databases">
        <title>Complete sequence of Frankia sp. EuI1c.</title>
        <authorList>
            <consortium name="US DOE Joint Genome Institute"/>
            <person name="Lucas S."/>
            <person name="Copeland A."/>
            <person name="Lapidus A."/>
            <person name="Cheng J.-F."/>
            <person name="Bruce D."/>
            <person name="Goodwin L."/>
            <person name="Pitluck S."/>
            <person name="Chertkov O."/>
            <person name="Detter J.C."/>
            <person name="Han C."/>
            <person name="Tapia R."/>
            <person name="Land M."/>
            <person name="Hauser L."/>
            <person name="Jeffries C."/>
            <person name="Kyrpides N."/>
            <person name="Ivanova N."/>
            <person name="Mikhailova N."/>
            <person name="Beauchemin N."/>
            <person name="Sen A."/>
            <person name="Sur S.A."/>
            <person name="Gtari M."/>
            <person name="Wall L."/>
            <person name="Tisa L."/>
            <person name="Woyke T."/>
        </authorList>
    </citation>
    <scope>NUCLEOTIDE SEQUENCE [LARGE SCALE GENOMIC DNA]</scope>
    <source>
        <strain evidence="12">DSM 45817 / CECT 9037 / EuI1c</strain>
    </source>
</reference>
<dbReference type="GO" id="GO:0005737">
    <property type="term" value="C:cytoplasm"/>
    <property type="evidence" value="ECO:0007669"/>
    <property type="project" value="TreeGrafter"/>
</dbReference>
<evidence type="ECO:0000256" key="1">
    <source>
        <dbReference type="ARBA" id="ARBA00004761"/>
    </source>
</evidence>
<dbReference type="CDD" id="cd02021">
    <property type="entry name" value="GntK"/>
    <property type="match status" value="1"/>
</dbReference>
<evidence type="ECO:0000256" key="7">
    <source>
        <dbReference type="ARBA" id="ARBA00022840"/>
    </source>
</evidence>
<keyword evidence="4 10" id="KW-0808">Transferase</keyword>
<gene>
    <name evidence="11" type="ordered locus">FraEuI1c_5577</name>
</gene>
<dbReference type="EMBL" id="CP002299">
    <property type="protein sequence ID" value="ADP83563.1"/>
    <property type="molecule type" value="Genomic_DNA"/>
</dbReference>
<accession>E3JDD0</accession>
<proteinExistence type="inferred from homology"/>
<keyword evidence="7 10" id="KW-0067">ATP-binding</keyword>
<comment type="similarity">
    <text evidence="2 10">Belongs to the gluconokinase GntK/GntV family.</text>
</comment>
<keyword evidence="8" id="KW-0311">Gluconate utilization</keyword>
<dbReference type="GO" id="GO:0005524">
    <property type="term" value="F:ATP binding"/>
    <property type="evidence" value="ECO:0007669"/>
    <property type="project" value="UniProtKB-KW"/>
</dbReference>
<evidence type="ECO:0000256" key="3">
    <source>
        <dbReference type="ARBA" id="ARBA00012054"/>
    </source>
</evidence>
<dbReference type="AlphaFoldDB" id="E3JDD0"/>
<dbReference type="FunFam" id="3.40.50.300:FF:000522">
    <property type="entry name" value="Gluconokinase"/>
    <property type="match status" value="1"/>
</dbReference>
<keyword evidence="12" id="KW-1185">Reference proteome</keyword>
<name>E3JDD0_PSEI1</name>
<protein>
    <recommendedName>
        <fullName evidence="3 10">Gluconokinase</fullName>
        <ecNumber evidence="3 10">2.7.1.12</ecNumber>
    </recommendedName>
</protein>
<dbReference type="Pfam" id="PF13671">
    <property type="entry name" value="AAA_33"/>
    <property type="match status" value="1"/>
</dbReference>
<dbReference type="Proteomes" id="UP000002484">
    <property type="component" value="Chromosome"/>
</dbReference>
<comment type="pathway">
    <text evidence="1">Carbohydrate acid metabolism.</text>
</comment>
<evidence type="ECO:0000313" key="11">
    <source>
        <dbReference type="EMBL" id="ADP83563.1"/>
    </source>
</evidence>
<dbReference type="PANTHER" id="PTHR43442">
    <property type="entry name" value="GLUCONOKINASE-RELATED"/>
    <property type="match status" value="1"/>
</dbReference>
<dbReference type="SUPFAM" id="SSF52540">
    <property type="entry name" value="P-loop containing nucleoside triphosphate hydrolases"/>
    <property type="match status" value="1"/>
</dbReference>
<keyword evidence="6 10" id="KW-0418">Kinase</keyword>
<dbReference type="GO" id="GO:0046316">
    <property type="term" value="F:gluconokinase activity"/>
    <property type="evidence" value="ECO:0007669"/>
    <property type="project" value="UniProtKB-EC"/>
</dbReference>
<evidence type="ECO:0000256" key="10">
    <source>
        <dbReference type="RuleBase" id="RU363066"/>
    </source>
</evidence>
<dbReference type="KEGG" id="fri:FraEuI1c_5577"/>
<dbReference type="InParanoid" id="E3JDD0"/>